<feature type="region of interest" description="Disordered" evidence="2">
    <location>
        <begin position="92"/>
        <end position="176"/>
    </location>
</feature>
<evidence type="ECO:0000256" key="2">
    <source>
        <dbReference type="SAM" id="MobiDB-lite"/>
    </source>
</evidence>
<sequence>MHTNNRNNDDIHRDAEGREWVRGPNNTWLPRYAQTNNLPYPSPRSNFSPVPPHAQLNMSMRLPPLSSMGMLPPPPQFNFVGIQPYQQAAQTLGVGSSTVNPASVPLPDDDEDDFPPPSKILSEIARAATKVGGARRSVSKGKGKAKATPDVDDDDTTSRKRKRGSQKGRTSGSSNYTDEDLGILFEILRRNLPLGQRAWSRCADEFNEQAEQQGRPTRLAKSLELKYKQLVKTTKPTGDAELPRNVEDALEIEEMMNDKAGTRDLDDSDIGDFDDNDSESESDKENAPTRKKSKATVKKQSTATGPVARRRATGRQTSVTSSRDFVDTLSAALDPVAQTARAEEQSSRTLQATSMLTMSSQLRELQRTTENLRQRLDESQRDLMQAERRADRAEMHADRLEMMSAVMQTPIAPARSFRPPSHGYPVPPHARVHNHEPATEPERWVRQEIHYPEGGRSSRWFNVDEDISSPGRCALLHQFALLVHLLGIEMKAQDSI</sequence>
<evidence type="ECO:0000259" key="3">
    <source>
        <dbReference type="Pfam" id="PF20681"/>
    </source>
</evidence>
<feature type="compositionally biased region" description="Acidic residues" evidence="2">
    <location>
        <begin position="266"/>
        <end position="280"/>
    </location>
</feature>
<dbReference type="EMBL" id="JANVFT010000140">
    <property type="protein sequence ID" value="KAJ4464483.1"/>
    <property type="molecule type" value="Genomic_DNA"/>
</dbReference>
<name>A0ABQ8V0T4_9AGAR</name>
<proteinExistence type="predicted"/>
<dbReference type="InterPro" id="IPR049203">
    <property type="entry name" value="DUF6818"/>
</dbReference>
<dbReference type="Proteomes" id="UP001150217">
    <property type="component" value="Unassembled WGS sequence"/>
</dbReference>
<organism evidence="4 5">
    <name type="scientific">Lentinula lateritia</name>
    <dbReference type="NCBI Taxonomy" id="40482"/>
    <lineage>
        <taxon>Eukaryota</taxon>
        <taxon>Fungi</taxon>
        <taxon>Dikarya</taxon>
        <taxon>Basidiomycota</taxon>
        <taxon>Agaricomycotina</taxon>
        <taxon>Agaricomycetes</taxon>
        <taxon>Agaricomycetidae</taxon>
        <taxon>Agaricales</taxon>
        <taxon>Marasmiineae</taxon>
        <taxon>Omphalotaceae</taxon>
        <taxon>Lentinula</taxon>
    </lineage>
</organism>
<protein>
    <recommendedName>
        <fullName evidence="3">DUF6818 domain-containing protein</fullName>
    </recommendedName>
</protein>
<evidence type="ECO:0000313" key="4">
    <source>
        <dbReference type="EMBL" id="KAJ4464483.1"/>
    </source>
</evidence>
<feature type="compositionally biased region" description="Basic and acidic residues" evidence="2">
    <location>
        <begin position="7"/>
        <end position="21"/>
    </location>
</feature>
<feature type="compositionally biased region" description="Polar residues" evidence="2">
    <location>
        <begin position="314"/>
        <end position="323"/>
    </location>
</feature>
<dbReference type="Pfam" id="PF20681">
    <property type="entry name" value="DUF6818"/>
    <property type="match status" value="1"/>
</dbReference>
<keyword evidence="5" id="KW-1185">Reference proteome</keyword>
<accession>A0ABQ8V0T4</accession>
<reference evidence="4" key="1">
    <citation type="submission" date="2022-08" db="EMBL/GenBank/DDBJ databases">
        <title>A Global Phylogenomic Analysis of the Shiitake Genus Lentinula.</title>
        <authorList>
            <consortium name="DOE Joint Genome Institute"/>
            <person name="Sierra-Patev S."/>
            <person name="Min B."/>
            <person name="Naranjo-Ortiz M."/>
            <person name="Looney B."/>
            <person name="Konkel Z."/>
            <person name="Slot J.C."/>
            <person name="Sakamoto Y."/>
            <person name="Steenwyk J.L."/>
            <person name="Rokas A."/>
            <person name="Carro J."/>
            <person name="Camarero S."/>
            <person name="Ferreira P."/>
            <person name="Molpeceres G."/>
            <person name="Ruiz-Duenas F.J."/>
            <person name="Serrano A."/>
            <person name="Henrissat B."/>
            <person name="Drula E."/>
            <person name="Hughes K.W."/>
            <person name="Mata J.L."/>
            <person name="Ishikawa N.K."/>
            <person name="Vargas-Isla R."/>
            <person name="Ushijima S."/>
            <person name="Smith C.A."/>
            <person name="Ahrendt S."/>
            <person name="Andreopoulos W."/>
            <person name="He G."/>
            <person name="Labutti K."/>
            <person name="Lipzen A."/>
            <person name="Ng V."/>
            <person name="Riley R."/>
            <person name="Sandor L."/>
            <person name="Barry K."/>
            <person name="Martinez A.T."/>
            <person name="Xiao Y."/>
            <person name="Gibbons J.G."/>
            <person name="Terashima K."/>
            <person name="Grigoriev I.V."/>
            <person name="Hibbett D.S."/>
        </authorList>
    </citation>
    <scope>NUCLEOTIDE SEQUENCE</scope>
    <source>
        <strain evidence="4">RHP3577 ss4</strain>
    </source>
</reference>
<keyword evidence="1" id="KW-0175">Coiled coil</keyword>
<dbReference type="PANTHER" id="PTHR34409">
    <property type="entry name" value="SET DOMAIN-CONTAINING PROTEIN"/>
    <property type="match status" value="1"/>
</dbReference>
<feature type="region of interest" description="Disordered" evidence="2">
    <location>
        <begin position="1"/>
        <end position="24"/>
    </location>
</feature>
<evidence type="ECO:0000256" key="1">
    <source>
        <dbReference type="SAM" id="Coils"/>
    </source>
</evidence>
<feature type="compositionally biased region" description="Polar residues" evidence="2">
    <location>
        <begin position="92"/>
        <end position="101"/>
    </location>
</feature>
<feature type="region of interest" description="Disordered" evidence="2">
    <location>
        <begin position="259"/>
        <end position="323"/>
    </location>
</feature>
<evidence type="ECO:0000313" key="5">
    <source>
        <dbReference type="Proteomes" id="UP001150217"/>
    </source>
</evidence>
<gene>
    <name evidence="4" type="ORF">C8R41DRAFT_872118</name>
</gene>
<dbReference type="PANTHER" id="PTHR34409:SF1">
    <property type="entry name" value="MYB-LIKE DOMAIN-CONTAINING PROTEIN"/>
    <property type="match status" value="1"/>
</dbReference>
<comment type="caution">
    <text evidence="4">The sequence shown here is derived from an EMBL/GenBank/DDBJ whole genome shotgun (WGS) entry which is preliminary data.</text>
</comment>
<feature type="domain" description="DUF6818" evidence="3">
    <location>
        <begin position="193"/>
        <end position="271"/>
    </location>
</feature>
<feature type="coiled-coil region" evidence="1">
    <location>
        <begin position="355"/>
        <end position="403"/>
    </location>
</feature>